<dbReference type="CDD" id="cd03263">
    <property type="entry name" value="ABC_subfamily_A"/>
    <property type="match status" value="2"/>
</dbReference>
<evidence type="ECO:0000256" key="9">
    <source>
        <dbReference type="ARBA" id="ARBA00022989"/>
    </source>
</evidence>
<dbReference type="FunFam" id="3.40.50.300:FF:000298">
    <property type="entry name" value="ATP-binding cassette sub-family A member 12"/>
    <property type="match status" value="1"/>
</dbReference>
<comment type="similarity">
    <text evidence="2">Belongs to the ABC transporter superfamily. ABCA family.</text>
</comment>
<dbReference type="GO" id="GO:0016887">
    <property type="term" value="F:ATP hydrolysis activity"/>
    <property type="evidence" value="ECO:0007669"/>
    <property type="project" value="InterPro"/>
</dbReference>
<keyword evidence="9 11" id="KW-1133">Transmembrane helix</keyword>
<feature type="transmembrane region" description="Helical" evidence="11">
    <location>
        <begin position="802"/>
        <end position="821"/>
    </location>
</feature>
<feature type="transmembrane region" description="Helical" evidence="11">
    <location>
        <begin position="918"/>
        <end position="940"/>
    </location>
</feature>
<evidence type="ECO:0000256" key="1">
    <source>
        <dbReference type="ARBA" id="ARBA00004141"/>
    </source>
</evidence>
<feature type="non-terminal residue" evidence="13">
    <location>
        <position position="1"/>
    </location>
</feature>
<evidence type="ECO:0000256" key="5">
    <source>
        <dbReference type="ARBA" id="ARBA00022737"/>
    </source>
</evidence>
<gene>
    <name evidence="13" type="ORF">CR201_G0030752</name>
</gene>
<feature type="transmembrane region" description="Helical" evidence="11">
    <location>
        <begin position="492"/>
        <end position="511"/>
    </location>
</feature>
<dbReference type="InterPro" id="IPR013525">
    <property type="entry name" value="ABC2_TM"/>
</dbReference>
<keyword evidence="4 11" id="KW-0812">Transmembrane</keyword>
<protein>
    <submittedName>
        <fullName evidence="13">ABCA13 isoform 6</fullName>
    </submittedName>
</protein>
<organism evidence="13">
    <name type="scientific">Pongo abelii</name>
    <name type="common">Sumatran orangutan</name>
    <name type="synonym">Pongo pygmaeus abelii</name>
    <dbReference type="NCBI Taxonomy" id="9601"/>
    <lineage>
        <taxon>Eukaryota</taxon>
        <taxon>Metazoa</taxon>
        <taxon>Chordata</taxon>
        <taxon>Craniata</taxon>
        <taxon>Vertebrata</taxon>
        <taxon>Euteleostomi</taxon>
        <taxon>Mammalia</taxon>
        <taxon>Eutheria</taxon>
        <taxon>Euarchontoglires</taxon>
        <taxon>Primates</taxon>
        <taxon>Haplorrhini</taxon>
        <taxon>Catarrhini</taxon>
        <taxon>Hominidae</taxon>
        <taxon>Pongo</taxon>
    </lineage>
</organism>
<keyword evidence="6" id="KW-0547">Nucleotide-binding</keyword>
<evidence type="ECO:0000256" key="10">
    <source>
        <dbReference type="ARBA" id="ARBA00023136"/>
    </source>
</evidence>
<dbReference type="SUPFAM" id="SSF52540">
    <property type="entry name" value="P-loop containing nucleoside triphosphate hydrolases"/>
    <property type="match status" value="2"/>
</dbReference>
<keyword evidence="8" id="KW-1278">Translocase</keyword>
<dbReference type="InterPro" id="IPR026082">
    <property type="entry name" value="ABCA"/>
</dbReference>
<feature type="transmembrane region" description="Helical" evidence="11">
    <location>
        <begin position="833"/>
        <end position="853"/>
    </location>
</feature>
<evidence type="ECO:0000313" key="13">
    <source>
        <dbReference type="EMBL" id="PNJ39532.1"/>
    </source>
</evidence>
<sequence length="1191" mass="133526">IQWNNMYQDLEQGGMTFGWICWMILFDSSLYFLCGWYLSNLIPGTFGLWKPWYFPFTASYWKSVGLVMEKRQYSLSSSLFFFNENFDSKGSSLQNTEGELEGSAPGVTLVSVTKEYEGHKAVVQDLSLTFYRDQITALLGTNGAGKTTIISMLTGLHPPTSGTIIINGKNLQTDLSRVRMELGVCPQQDVLLDNLTVREHLLLFASIKAPQWTKKELHQQVNQTLQDVDLTQHQHKQTRALSGGLKRKLSLGIAFMGMSRTVVLDEPTSGVDPCSRHSLWDILLKYREGRTIIFTTHHLDEAEALSDCVAILQHGRLRCCGPPFCLKEAYGQGLRLTLTRQPSVLEAHDLKDMAFVTSLIKIYIPQAFLKDSSGSELTYTIPKDTDKACLKGLFQALDENLHQLHLTGYGISDTTLEEVFLMLLQDSTKKSHIALGTESELQNHRPTGHLSGYCGSLARPAPVRGLQLLRAQVAALLARRLRRTLRAGKSTLADLLLPVLFVALAMGLFMVRPLATEYPPLRLTPGHYQRAETYFFSSGGDDLDLTRVLLRKFRDQDLPCADLNPQQKNSSCWRTDPFSHPEFQDSCGCLKCPNRSASAPYLTNHLGHTLLNLSGFNMEEYLLAPSEKPRLGGWSFGVKIPREAGGANANISKPPTLAKVWYNQKGFHSLPSYLNHLNNLILWQHLSPTVDWRQYGITLYSHPYGGALLNEDKILESIRQCGVALCIVLGFSILSASIGSSVVRDRVIGAKRLQHISGLGYRMYWFTNFLYDMLFYLVSVCLCVAVIVAFQLTAFTFRENLAATALLLSLFGYATLPWMYLMSRIFPSSDVAFISYVSLNFIFGLCTMLITIMPRLLAIISKAKNLQNIYDVLKWVFTIFPQFCLGQGLIELCYNQIKYDLTHNFGIDSYVSPFEMNFLGWIFVQLATQGTVLLLLRVLLHWDLLRWPRGHSTLQGIVKSSKDTDVEKEEKRVFEGRTNGDILVLYNLSKHYRRFFQNIIAVQDISLGIPKGECFGLLGVNGAGKSTTFKMLNGEVSPTSGHAIIRTPMGDAVDLTSAGVAGVLIGYCPQQDALDELLTGWEHLYYYCNLRGIPRQCIPEVAGDLIRRLHLEAHADKPVATYSGGTKRKLSTALALVGKPDILLLDEPSSGMDPCSKRYLWQTIMKEVQEGCAAVLTSHRFWYQDDAVLIK</sequence>
<name>A0A2J8U2P3_PONAB</name>
<keyword evidence="10 11" id="KW-0472">Membrane</keyword>
<dbReference type="GO" id="GO:0016020">
    <property type="term" value="C:membrane"/>
    <property type="evidence" value="ECO:0007669"/>
    <property type="project" value="UniProtKB-SubCell"/>
</dbReference>
<evidence type="ECO:0000256" key="7">
    <source>
        <dbReference type="ARBA" id="ARBA00022840"/>
    </source>
</evidence>
<evidence type="ECO:0000256" key="4">
    <source>
        <dbReference type="ARBA" id="ARBA00022692"/>
    </source>
</evidence>
<comment type="subcellular location">
    <subcellularLocation>
        <location evidence="1">Membrane</location>
        <topology evidence="1">Multi-pass membrane protein</topology>
    </subcellularLocation>
</comment>
<dbReference type="EMBL" id="NDHI03003474">
    <property type="protein sequence ID" value="PNJ39532.1"/>
    <property type="molecule type" value="Genomic_DNA"/>
</dbReference>
<dbReference type="InterPro" id="IPR027417">
    <property type="entry name" value="P-loop_NTPase"/>
</dbReference>
<feature type="transmembrane region" description="Helical" evidence="11">
    <location>
        <begin position="722"/>
        <end position="743"/>
    </location>
</feature>
<dbReference type="Pfam" id="PF12698">
    <property type="entry name" value="ABC2_membrane_3"/>
    <property type="match status" value="1"/>
</dbReference>
<proteinExistence type="inferred from homology"/>
<feature type="transmembrane region" description="Helical" evidence="11">
    <location>
        <begin position="764"/>
        <end position="790"/>
    </location>
</feature>
<dbReference type="PANTHER" id="PTHR19229">
    <property type="entry name" value="ATP-BINDING CASSETTE TRANSPORTER SUBFAMILY A ABCA"/>
    <property type="match status" value="1"/>
</dbReference>
<dbReference type="Pfam" id="PF00005">
    <property type="entry name" value="ABC_tran"/>
    <property type="match status" value="2"/>
</dbReference>
<dbReference type="GO" id="GO:0140359">
    <property type="term" value="F:ABC-type transporter activity"/>
    <property type="evidence" value="ECO:0007669"/>
    <property type="project" value="InterPro"/>
</dbReference>
<dbReference type="InterPro" id="IPR003593">
    <property type="entry name" value="AAA+_ATPase"/>
</dbReference>
<feature type="domain" description="ABC transporter" evidence="12">
    <location>
        <begin position="107"/>
        <end position="339"/>
    </location>
</feature>
<keyword evidence="3" id="KW-0813">Transport</keyword>
<comment type="caution">
    <text evidence="13">The sequence shown here is derived from an EMBL/GenBank/DDBJ whole genome shotgun (WGS) entry which is preliminary data.</text>
</comment>
<keyword evidence="7" id="KW-0067">ATP-binding</keyword>
<evidence type="ECO:0000259" key="12">
    <source>
        <dbReference type="PROSITE" id="PS50893"/>
    </source>
</evidence>
<dbReference type="InterPro" id="IPR003439">
    <property type="entry name" value="ABC_transporter-like_ATP-bd"/>
</dbReference>
<dbReference type="AlphaFoldDB" id="A0A2J8U2P3"/>
<dbReference type="PANTHER" id="PTHR19229:SF36">
    <property type="entry name" value="ATP-BINDING CASSETTE SUB-FAMILY A MEMBER 2"/>
    <property type="match status" value="1"/>
</dbReference>
<evidence type="ECO:0000256" key="2">
    <source>
        <dbReference type="ARBA" id="ARBA00008869"/>
    </source>
</evidence>
<accession>A0A2J8U2P3</accession>
<reference evidence="13" key="1">
    <citation type="submission" date="2017-12" db="EMBL/GenBank/DDBJ databases">
        <title>High-resolution comparative analysis of great ape genomes.</title>
        <authorList>
            <person name="Pollen A."/>
            <person name="Hastie A."/>
            <person name="Hormozdiari F."/>
            <person name="Dougherty M."/>
            <person name="Liu R."/>
            <person name="Chaisson M."/>
            <person name="Hoppe E."/>
            <person name="Hill C."/>
            <person name="Pang A."/>
            <person name="Hillier L."/>
            <person name="Baker C."/>
            <person name="Armstrong J."/>
            <person name="Shendure J."/>
            <person name="Paten B."/>
            <person name="Wilson R."/>
            <person name="Chao H."/>
            <person name="Schneider V."/>
            <person name="Ventura M."/>
            <person name="Kronenberg Z."/>
            <person name="Murali S."/>
            <person name="Gordon D."/>
            <person name="Cantsilieris S."/>
            <person name="Munson K."/>
            <person name="Nelson B."/>
            <person name="Raja A."/>
            <person name="Underwood J."/>
            <person name="Diekhans M."/>
            <person name="Fiddes I."/>
            <person name="Haussler D."/>
            <person name="Eichler E."/>
        </authorList>
    </citation>
    <scope>NUCLEOTIDE SEQUENCE [LARGE SCALE GENOMIC DNA]</scope>
    <source>
        <strain evidence="13">Susie</strain>
    </source>
</reference>
<feature type="transmembrane region" description="Helical" evidence="11">
    <location>
        <begin position="16"/>
        <end position="38"/>
    </location>
</feature>
<dbReference type="Gene3D" id="3.40.50.300">
    <property type="entry name" value="P-loop containing nucleotide triphosphate hydrolases"/>
    <property type="match status" value="2"/>
</dbReference>
<evidence type="ECO:0000256" key="11">
    <source>
        <dbReference type="SAM" id="Phobius"/>
    </source>
</evidence>
<evidence type="ECO:0000256" key="6">
    <source>
        <dbReference type="ARBA" id="ARBA00022741"/>
    </source>
</evidence>
<dbReference type="PROSITE" id="PS50893">
    <property type="entry name" value="ABC_TRANSPORTER_2"/>
    <property type="match status" value="2"/>
</dbReference>
<dbReference type="GO" id="GO:0005319">
    <property type="term" value="F:lipid transporter activity"/>
    <property type="evidence" value="ECO:0007669"/>
    <property type="project" value="TreeGrafter"/>
</dbReference>
<evidence type="ECO:0000256" key="8">
    <source>
        <dbReference type="ARBA" id="ARBA00022967"/>
    </source>
</evidence>
<evidence type="ECO:0000256" key="3">
    <source>
        <dbReference type="ARBA" id="ARBA00022448"/>
    </source>
</evidence>
<feature type="domain" description="ABC transporter" evidence="12">
    <location>
        <begin position="983"/>
        <end position="1190"/>
    </location>
</feature>
<dbReference type="SMART" id="SM00382">
    <property type="entry name" value="AAA"/>
    <property type="match status" value="2"/>
</dbReference>
<keyword evidence="5" id="KW-0677">Repeat</keyword>
<dbReference type="GO" id="GO:0005524">
    <property type="term" value="F:ATP binding"/>
    <property type="evidence" value="ECO:0007669"/>
    <property type="project" value="UniProtKB-KW"/>
</dbReference>